<dbReference type="EMBL" id="BAABCX010000008">
    <property type="protein sequence ID" value="GAA3550846.1"/>
    <property type="molecule type" value="Genomic_DNA"/>
</dbReference>
<keyword evidence="2" id="KW-1185">Reference proteome</keyword>
<sequence>MSASVRLLTVTGQGLAPWLDRLAGLRIRVFRDFPYLYDGSLDYEAEYLSTYTRTETSVCMLALDGERLVGASTGLPLCHEMEAFRRPFIEQGMAIGRIFYCAESVLLPAYRGQGIYRAFFDGREAHARRLGGLAYSAFCTVERPTSHPLRPADYQPLEPVWRHFGYRPEPGLNTRFGWKDIDQPAETDKAMQFYLKRLDTPS</sequence>
<comment type="caution">
    <text evidence="1">The sequence shown here is derived from an EMBL/GenBank/DDBJ whole genome shotgun (WGS) entry which is preliminary data.</text>
</comment>
<dbReference type="InterPro" id="IPR016181">
    <property type="entry name" value="Acyl_CoA_acyltransferase"/>
</dbReference>
<reference evidence="2" key="1">
    <citation type="journal article" date="2019" name="Int. J. Syst. Evol. Microbiol.">
        <title>The Global Catalogue of Microorganisms (GCM) 10K type strain sequencing project: providing services to taxonomists for standard genome sequencing and annotation.</title>
        <authorList>
            <consortium name="The Broad Institute Genomics Platform"/>
            <consortium name="The Broad Institute Genome Sequencing Center for Infectious Disease"/>
            <person name="Wu L."/>
            <person name="Ma J."/>
        </authorList>
    </citation>
    <scope>NUCLEOTIDE SEQUENCE [LARGE SCALE GENOMIC DNA]</scope>
    <source>
        <strain evidence="2">JCM 17110</strain>
    </source>
</reference>
<evidence type="ECO:0000313" key="2">
    <source>
        <dbReference type="Proteomes" id="UP001500795"/>
    </source>
</evidence>
<dbReference type="Proteomes" id="UP001500795">
    <property type="component" value="Unassembled WGS sequence"/>
</dbReference>
<name>A0ABP6WIQ8_9GAMM</name>
<dbReference type="SUPFAM" id="SSF55729">
    <property type="entry name" value="Acyl-CoA N-acyltransferases (Nat)"/>
    <property type="match status" value="1"/>
</dbReference>
<dbReference type="Gene3D" id="3.40.630.30">
    <property type="match status" value="1"/>
</dbReference>
<dbReference type="RefSeq" id="WP_344960023.1">
    <property type="nucleotide sequence ID" value="NZ_BAABCX010000008.1"/>
</dbReference>
<protein>
    <submittedName>
        <fullName evidence="1">GNAT family N-acetyltransferase</fullName>
    </submittedName>
</protein>
<proteinExistence type="predicted"/>
<organism evidence="1 2">
    <name type="scientific">Zobellella aerophila</name>
    <dbReference type="NCBI Taxonomy" id="870480"/>
    <lineage>
        <taxon>Bacteria</taxon>
        <taxon>Pseudomonadati</taxon>
        <taxon>Pseudomonadota</taxon>
        <taxon>Gammaproteobacteria</taxon>
        <taxon>Aeromonadales</taxon>
        <taxon>Aeromonadaceae</taxon>
        <taxon>Zobellella</taxon>
    </lineage>
</organism>
<gene>
    <name evidence="1" type="ORF">GCM10022394_33770</name>
</gene>
<accession>A0ABP6WIQ8</accession>
<evidence type="ECO:0000313" key="1">
    <source>
        <dbReference type="EMBL" id="GAA3550846.1"/>
    </source>
</evidence>